<dbReference type="HOGENOM" id="CLU_030831_3_2_1"/>
<dbReference type="InterPro" id="IPR041426">
    <property type="entry name" value="Mos1_HTH"/>
</dbReference>
<evidence type="ECO:0000313" key="4">
    <source>
        <dbReference type="WormBase" id="C31C9.8"/>
    </source>
</evidence>
<dbReference type="Pfam" id="PF01827">
    <property type="entry name" value="FTH"/>
    <property type="match status" value="1"/>
</dbReference>
<dbReference type="PaxDb" id="6239-C31C9.8"/>
<dbReference type="KEGG" id="cel:CELE_C31C9.8"/>
<dbReference type="PhylomeDB" id="A3RMU2"/>
<sequence>MSVTLEENPIAIRTCILYEFRKNLPIFESFKNFCHVLGDDLIGFPEFEFWFYRFYKGDFDLNYDRSQETIHPTLFDLPLQIHDKILKNLNVLERLNLRNVCFNFRKISDEPPTQVVINTINTGMQETTFKFDCGLNHYVMICKDVDNDCIITSSCKYDGQKEWKVEGASVFPAVLGPFLRKCPVVDCLVLTSWTSRNGRLMSCMESTKPSVKKLVLNTFINHENYFLLKNVREVQHISIVMVPDALEVDQLIELEQWKNAVSVSVNYLLDWNIEHFHHFQNAIIFLKHMTVENAVKVKKLLE</sequence>
<dbReference type="SMART" id="SM00256">
    <property type="entry name" value="FBOX"/>
    <property type="match status" value="1"/>
</dbReference>
<dbReference type="InterPro" id="IPR002900">
    <property type="entry name" value="DUF38/FTH_CAE_spp"/>
</dbReference>
<feature type="domain" description="F-box" evidence="1">
    <location>
        <begin position="71"/>
        <end position="120"/>
    </location>
</feature>
<dbReference type="UCSC" id="C31C9.8">
    <property type="organism name" value="c. elegans"/>
</dbReference>
<dbReference type="eggNOG" id="KOG1409">
    <property type="taxonomic scope" value="Eukaryota"/>
</dbReference>
<dbReference type="Bgee" id="WBGene00045289">
    <property type="expression patterns" value="Expressed in embryo and 2 other cell types or tissues"/>
</dbReference>
<dbReference type="InterPro" id="IPR001810">
    <property type="entry name" value="F-box_dom"/>
</dbReference>
<dbReference type="PANTHER" id="PTHR23015:SF4">
    <property type="entry name" value="DUF38 DOMAIN-CONTAINING PROTEIN-RELATED"/>
    <property type="match status" value="1"/>
</dbReference>
<name>A3RMU2_CAEEL</name>
<dbReference type="PANTHER" id="PTHR23015">
    <property type="entry name" value="UNCHARACTERIZED C.ELEGANS PROTEIN"/>
    <property type="match status" value="1"/>
</dbReference>
<dbReference type="STRING" id="6239.C31C9.8.1"/>
<dbReference type="EMBL" id="BX284602">
    <property type="protein sequence ID" value="CAM35834.2"/>
    <property type="molecule type" value="Genomic_DNA"/>
</dbReference>
<proteinExistence type="predicted"/>
<dbReference type="Pfam" id="PF00646">
    <property type="entry name" value="F-box"/>
    <property type="match status" value="1"/>
</dbReference>
<dbReference type="GeneID" id="6418621"/>
<organism evidence="2 3">
    <name type="scientific">Caenorhabditis elegans</name>
    <dbReference type="NCBI Taxonomy" id="6239"/>
    <lineage>
        <taxon>Eukaryota</taxon>
        <taxon>Metazoa</taxon>
        <taxon>Ecdysozoa</taxon>
        <taxon>Nematoda</taxon>
        <taxon>Chromadorea</taxon>
        <taxon>Rhabditida</taxon>
        <taxon>Rhabditina</taxon>
        <taxon>Rhabditomorpha</taxon>
        <taxon>Rhabditoidea</taxon>
        <taxon>Rhabditidae</taxon>
        <taxon>Peloderinae</taxon>
        <taxon>Caenorhabditis</taxon>
    </lineage>
</organism>
<dbReference type="InParanoid" id="A3RMU2"/>
<dbReference type="InterPro" id="IPR040161">
    <property type="entry name" value="FB224"/>
</dbReference>
<dbReference type="AlphaFoldDB" id="A3RMU2"/>
<evidence type="ECO:0000313" key="3">
    <source>
        <dbReference type="Proteomes" id="UP000001940"/>
    </source>
</evidence>
<dbReference type="Proteomes" id="UP000001940">
    <property type="component" value="Chromosome II"/>
</dbReference>
<dbReference type="SMR" id="A3RMU2"/>
<gene>
    <name evidence="2 4" type="primary">fbxa-169</name>
    <name evidence="4" type="ORF">C31C9.8</name>
    <name evidence="2" type="ORF">CELE_C31C9.8</name>
</gene>
<accession>A3RMU2</accession>
<reference evidence="2 3" key="1">
    <citation type="journal article" date="1998" name="Science">
        <title>Genome sequence of the nematode C. elegans: a platform for investigating biology.</title>
        <authorList>
            <consortium name="The C. elegans sequencing consortium"/>
            <person name="Sulson J.E."/>
            <person name="Waterston R."/>
        </authorList>
    </citation>
    <scope>NUCLEOTIDE SEQUENCE [LARGE SCALE GENOMIC DNA]</scope>
    <source>
        <strain evidence="2 3">Bristol N2</strain>
    </source>
</reference>
<dbReference type="CDD" id="cd22150">
    <property type="entry name" value="F-box_CeFBXA-like"/>
    <property type="match status" value="1"/>
</dbReference>
<dbReference type="RefSeq" id="NP_001364654.1">
    <property type="nucleotide sequence ID" value="NM_001377892.2"/>
</dbReference>
<dbReference type="FunCoup" id="A3RMU2">
    <property type="interactions" value="6"/>
</dbReference>
<evidence type="ECO:0000259" key="1">
    <source>
        <dbReference type="PROSITE" id="PS50181"/>
    </source>
</evidence>
<keyword evidence="3" id="KW-1185">Reference proteome</keyword>
<protein>
    <submittedName>
        <fullName evidence="2">F-box domain-containing protein</fullName>
    </submittedName>
</protein>
<dbReference type="OrthoDB" id="10639425at2759"/>
<evidence type="ECO:0000313" key="2">
    <source>
        <dbReference type="EMBL" id="CAM35834.2"/>
    </source>
</evidence>
<dbReference type="Pfam" id="PF17906">
    <property type="entry name" value="HTH_48"/>
    <property type="match status" value="1"/>
</dbReference>
<dbReference type="PROSITE" id="PS50181">
    <property type="entry name" value="FBOX"/>
    <property type="match status" value="1"/>
</dbReference>
<dbReference type="WormBase" id="C31C9.8">
    <property type="protein sequence ID" value="CE53882"/>
    <property type="gene ID" value="WBGene00045289"/>
    <property type="gene designation" value="fbxa-169"/>
</dbReference>
<dbReference type="CTD" id="6418621"/>
<dbReference type="AGR" id="WB:WBGene00045289"/>